<keyword evidence="1" id="KW-0812">Transmembrane</keyword>
<proteinExistence type="predicted"/>
<reference evidence="2" key="1">
    <citation type="submission" date="2021-11" db="EMBL/GenBank/DDBJ databases">
        <authorList>
            <person name="Schell T."/>
        </authorList>
    </citation>
    <scope>NUCLEOTIDE SEQUENCE</scope>
    <source>
        <strain evidence="2">M5</strain>
    </source>
</reference>
<sequence>MASDVLFRSLSPLFWFLRLTGGTPFHHSASSAGILAFQWRHPQTLWFALVTLLHLSFISAQIFGGYFSFGGNKKETEKIDSQKELIINSTVRFTNIMSQTRFLVNTFFLSKLVHSNLPSFQAFFQHLGTVDRCVIMPFTVADRARKIIIVGILVNLFWHLAFLTFSLEAVIREHRNDSIWMLIARIIDTLMHNLGQFHSNMLVIQIASSCYMIGLRFEGLTDLLIKTVTVYNCWPVIPRLSNGSACSEWKNNNHSRVFPDDGRCVSELESPVAMLNRLRYRPLTSRLPFVKSIYFVLSEAVINHCNRVFGLSLLLYLFSKLISTSIGCHGFIVDLINNGSISVYWFFTNVPDFLGILVTFQSADYVQGKVTSFYCPCFLLFFLNEMFYSIQVQTFILQVRGESVELSVYGLFKLGKHLVPALRVRPRNFPGLF</sequence>
<comment type="caution">
    <text evidence="2">The sequence shown here is derived from an EMBL/GenBank/DDBJ whole genome shotgun (WGS) entry which is preliminary data.</text>
</comment>
<organism evidence="2 3">
    <name type="scientific">Daphnia galeata</name>
    <dbReference type="NCBI Taxonomy" id="27404"/>
    <lineage>
        <taxon>Eukaryota</taxon>
        <taxon>Metazoa</taxon>
        <taxon>Ecdysozoa</taxon>
        <taxon>Arthropoda</taxon>
        <taxon>Crustacea</taxon>
        <taxon>Branchiopoda</taxon>
        <taxon>Diplostraca</taxon>
        <taxon>Cladocera</taxon>
        <taxon>Anomopoda</taxon>
        <taxon>Daphniidae</taxon>
        <taxon>Daphnia</taxon>
    </lineage>
</organism>
<gene>
    <name evidence="2" type="ORF">DGAL_LOCUS12755</name>
</gene>
<evidence type="ECO:0000313" key="3">
    <source>
        <dbReference type="Proteomes" id="UP000789390"/>
    </source>
</evidence>
<dbReference type="OrthoDB" id="6362849at2759"/>
<name>A0A8J2WLN2_9CRUS</name>
<accession>A0A8J2WLN2</accession>
<keyword evidence="1" id="KW-0472">Membrane</keyword>
<feature type="transmembrane region" description="Helical" evidence="1">
    <location>
        <begin position="147"/>
        <end position="167"/>
    </location>
</feature>
<dbReference type="AlphaFoldDB" id="A0A8J2WLN2"/>
<evidence type="ECO:0000256" key="1">
    <source>
        <dbReference type="SAM" id="Phobius"/>
    </source>
</evidence>
<feature type="transmembrane region" description="Helical" evidence="1">
    <location>
        <begin position="45"/>
        <end position="69"/>
    </location>
</feature>
<keyword evidence="1" id="KW-1133">Transmembrane helix</keyword>
<dbReference type="EMBL" id="CAKKLH010000292">
    <property type="protein sequence ID" value="CAH0109283.1"/>
    <property type="molecule type" value="Genomic_DNA"/>
</dbReference>
<keyword evidence="3" id="KW-1185">Reference proteome</keyword>
<dbReference type="Proteomes" id="UP000789390">
    <property type="component" value="Unassembled WGS sequence"/>
</dbReference>
<evidence type="ECO:0000313" key="2">
    <source>
        <dbReference type="EMBL" id="CAH0109283.1"/>
    </source>
</evidence>
<protein>
    <submittedName>
        <fullName evidence="2">Uncharacterized protein</fullName>
    </submittedName>
</protein>